<dbReference type="EMBL" id="JAIXCQ010000001">
    <property type="protein sequence ID" value="MCA5892194.1"/>
    <property type="molecule type" value="Genomic_DNA"/>
</dbReference>
<evidence type="ECO:0000256" key="1">
    <source>
        <dbReference type="ARBA" id="ARBA00004651"/>
    </source>
</evidence>
<sequence length="468" mass="48248">MSAPATAPPVAPPAGGRPLGGVATAFRLAPLFTRRRDGDRMSALLPVAAFAVVTALLELVSGGAQAFFRWDDELASTYQALAVIALVLLLVPLGTVGASAARLAARRRDERLASLRLLGATAGTVRALTVIEAAATALVGALVGTVLYTLTAPLLGLLRFRGEALGAQVWVPWWWLPLAVVVVTLLAAASAVAGLRAVVVTPLGVRTRQRPGTAHWVRALVAVGVLTVGIGLIQGLNLFGELGGIIAVIAVLAGVFAAVLLALDAIGPWVVRLRARRQARKAQTVPRLLAARMVLEDPKAAWRQVSGVAMTSFVGVFGAVGLAMASYSDSASNPEEAWLLHDVSTGVLVTVAGSFLMVACSVGINQAAATLDRAVVHVSLDRLGVPRAVLSEASRRAVMSTLWIVSAGSAVCAVVLLLPLVGMAIFVQPIAVVTALAVFAAGFALVRGAAALSSRLVPGILARPERVL</sequence>
<keyword evidence="9" id="KW-1185">Reference proteome</keyword>
<feature type="transmembrane region" description="Helical" evidence="6">
    <location>
        <begin position="125"/>
        <end position="150"/>
    </location>
</feature>
<feature type="transmembrane region" description="Helical" evidence="6">
    <location>
        <begin position="216"/>
        <end position="239"/>
    </location>
</feature>
<feature type="transmembrane region" description="Helical" evidence="6">
    <location>
        <begin position="80"/>
        <end position="104"/>
    </location>
</feature>
<evidence type="ECO:0000313" key="8">
    <source>
        <dbReference type="EMBL" id="MCA5892194.1"/>
    </source>
</evidence>
<evidence type="ECO:0000256" key="5">
    <source>
        <dbReference type="ARBA" id="ARBA00023136"/>
    </source>
</evidence>
<keyword evidence="4 6" id="KW-1133">Transmembrane helix</keyword>
<evidence type="ECO:0000313" key="9">
    <source>
        <dbReference type="Proteomes" id="UP001319870"/>
    </source>
</evidence>
<accession>A0ABS7ZF27</accession>
<comment type="subcellular location">
    <subcellularLocation>
        <location evidence="1">Cell membrane</location>
        <topology evidence="1">Multi-pass membrane protein</topology>
    </subcellularLocation>
</comment>
<feature type="transmembrane region" description="Helical" evidence="6">
    <location>
        <begin position="397"/>
        <end position="418"/>
    </location>
</feature>
<protein>
    <submittedName>
        <fullName evidence="8">Permease</fullName>
    </submittedName>
</protein>
<comment type="caution">
    <text evidence="8">The sequence shown here is derived from an EMBL/GenBank/DDBJ whole genome shotgun (WGS) entry which is preliminary data.</text>
</comment>
<evidence type="ECO:0000259" key="7">
    <source>
        <dbReference type="Pfam" id="PF02687"/>
    </source>
</evidence>
<feature type="transmembrane region" description="Helical" evidence="6">
    <location>
        <begin position="43"/>
        <end position="68"/>
    </location>
</feature>
<keyword evidence="5 6" id="KW-0472">Membrane</keyword>
<keyword evidence="2" id="KW-1003">Cell membrane</keyword>
<evidence type="ECO:0000256" key="6">
    <source>
        <dbReference type="SAM" id="Phobius"/>
    </source>
</evidence>
<organism evidence="8 9">
    <name type="scientific">Isoptericola luteus</name>
    <dbReference type="NCBI Taxonomy" id="2879484"/>
    <lineage>
        <taxon>Bacteria</taxon>
        <taxon>Bacillati</taxon>
        <taxon>Actinomycetota</taxon>
        <taxon>Actinomycetes</taxon>
        <taxon>Micrococcales</taxon>
        <taxon>Promicromonosporaceae</taxon>
        <taxon>Isoptericola</taxon>
    </lineage>
</organism>
<reference evidence="8 9" key="1">
    <citation type="submission" date="2021-09" db="EMBL/GenBank/DDBJ databases">
        <title>Isoptericola luteus sp. nov., a novel bacterium isolated from Harbin, the capital city of Heilongjiang province.</title>
        <authorList>
            <person name="Li J."/>
        </authorList>
    </citation>
    <scope>NUCLEOTIDE SEQUENCE [LARGE SCALE GENOMIC DNA]</scope>
    <source>
        <strain evidence="8 9">NEAU-Y5</strain>
    </source>
</reference>
<feature type="domain" description="ABC3 transporter permease C-terminal" evidence="7">
    <location>
        <begin position="84"/>
        <end position="196"/>
    </location>
</feature>
<feature type="transmembrane region" description="Helical" evidence="6">
    <location>
        <begin position="347"/>
        <end position="364"/>
    </location>
</feature>
<proteinExistence type="predicted"/>
<gene>
    <name evidence="8" type="ORF">LEP48_02375</name>
</gene>
<dbReference type="Proteomes" id="UP001319870">
    <property type="component" value="Unassembled WGS sequence"/>
</dbReference>
<evidence type="ECO:0000256" key="4">
    <source>
        <dbReference type="ARBA" id="ARBA00022989"/>
    </source>
</evidence>
<feature type="transmembrane region" description="Helical" evidence="6">
    <location>
        <begin position="170"/>
        <end position="195"/>
    </location>
</feature>
<feature type="transmembrane region" description="Helical" evidence="6">
    <location>
        <begin position="308"/>
        <end position="327"/>
    </location>
</feature>
<dbReference type="InterPro" id="IPR003838">
    <property type="entry name" value="ABC3_permease_C"/>
</dbReference>
<name>A0ABS7ZF27_9MICO</name>
<feature type="transmembrane region" description="Helical" evidence="6">
    <location>
        <begin position="245"/>
        <end position="271"/>
    </location>
</feature>
<dbReference type="Pfam" id="PF02687">
    <property type="entry name" value="FtsX"/>
    <property type="match status" value="1"/>
</dbReference>
<feature type="transmembrane region" description="Helical" evidence="6">
    <location>
        <begin position="424"/>
        <end position="446"/>
    </location>
</feature>
<keyword evidence="3 6" id="KW-0812">Transmembrane</keyword>
<dbReference type="RefSeq" id="WP_225563907.1">
    <property type="nucleotide sequence ID" value="NZ_JAIXCQ010000001.1"/>
</dbReference>
<evidence type="ECO:0000256" key="2">
    <source>
        <dbReference type="ARBA" id="ARBA00022475"/>
    </source>
</evidence>
<evidence type="ECO:0000256" key="3">
    <source>
        <dbReference type="ARBA" id="ARBA00022692"/>
    </source>
</evidence>